<feature type="region of interest" description="Disordered" evidence="1">
    <location>
        <begin position="187"/>
        <end position="266"/>
    </location>
</feature>
<evidence type="ECO:0008006" key="4">
    <source>
        <dbReference type="Google" id="ProtNLM"/>
    </source>
</evidence>
<feature type="compositionally biased region" description="Acidic residues" evidence="1">
    <location>
        <begin position="257"/>
        <end position="266"/>
    </location>
</feature>
<dbReference type="Proteomes" id="UP001432322">
    <property type="component" value="Unassembled WGS sequence"/>
</dbReference>
<gene>
    <name evidence="2" type="ORF">PFISCL1PPCAC_3891</name>
</gene>
<dbReference type="EMBL" id="BTSY01000001">
    <property type="protein sequence ID" value="GMT12594.1"/>
    <property type="molecule type" value="Genomic_DNA"/>
</dbReference>
<feature type="non-terminal residue" evidence="2">
    <location>
        <position position="1"/>
    </location>
</feature>
<sequence length="266" mass="30432">NHNTKHLFKNPFRCELCGDRVIRSACEMLMHVIGNLHNWKLFIGRSGVSSAAIDYWKENMTAININTECGIGCSDKVDFRCYSIDLHLIFCSHPNHRKVYDVQQKLSMLKEQWNGLNRKNKKIVMNGQAKKRLSCTVCADGRCRVTDFFSHIAGKRHLMNVAWKGVKVCEESVNAWIDRFRRLNGEDHSTIESEDDDSEEESEDEDEGEEEKGDNAKPIDNSTVESEDEESEGEKEKEENGDTLMADTQSTIKSEDGESEEDEDDE</sequence>
<proteinExistence type="predicted"/>
<reference evidence="2" key="1">
    <citation type="submission" date="2023-10" db="EMBL/GenBank/DDBJ databases">
        <title>Genome assembly of Pristionchus species.</title>
        <authorList>
            <person name="Yoshida K."/>
            <person name="Sommer R.J."/>
        </authorList>
    </citation>
    <scope>NUCLEOTIDE SEQUENCE</scope>
    <source>
        <strain evidence="2">RS5133</strain>
    </source>
</reference>
<organism evidence="2 3">
    <name type="scientific">Pristionchus fissidentatus</name>
    <dbReference type="NCBI Taxonomy" id="1538716"/>
    <lineage>
        <taxon>Eukaryota</taxon>
        <taxon>Metazoa</taxon>
        <taxon>Ecdysozoa</taxon>
        <taxon>Nematoda</taxon>
        <taxon>Chromadorea</taxon>
        <taxon>Rhabditida</taxon>
        <taxon>Rhabditina</taxon>
        <taxon>Diplogasteromorpha</taxon>
        <taxon>Diplogasteroidea</taxon>
        <taxon>Neodiplogasteridae</taxon>
        <taxon>Pristionchus</taxon>
    </lineage>
</organism>
<evidence type="ECO:0000313" key="2">
    <source>
        <dbReference type="EMBL" id="GMT12594.1"/>
    </source>
</evidence>
<protein>
    <recommendedName>
        <fullName evidence="4">C2H2-type domain-containing protein</fullName>
    </recommendedName>
</protein>
<name>A0AAV5V3Z4_9BILA</name>
<accession>A0AAV5V3Z4</accession>
<keyword evidence="3" id="KW-1185">Reference proteome</keyword>
<comment type="caution">
    <text evidence="2">The sequence shown here is derived from an EMBL/GenBank/DDBJ whole genome shotgun (WGS) entry which is preliminary data.</text>
</comment>
<dbReference type="AlphaFoldDB" id="A0AAV5V3Z4"/>
<feature type="compositionally biased region" description="Acidic residues" evidence="1">
    <location>
        <begin position="192"/>
        <end position="212"/>
    </location>
</feature>
<evidence type="ECO:0000256" key="1">
    <source>
        <dbReference type="SAM" id="MobiDB-lite"/>
    </source>
</evidence>
<evidence type="ECO:0000313" key="3">
    <source>
        <dbReference type="Proteomes" id="UP001432322"/>
    </source>
</evidence>